<dbReference type="Proteomes" id="UP001152872">
    <property type="component" value="Unassembled WGS sequence"/>
</dbReference>
<sequence length="74" mass="8533">MAKLESQPVRFEQEIKVPESGKRKARIAKLAVRFSMVNLRVPYRFDNRDPLPVYAVYATEIDCPEGETPWSGCF</sequence>
<accession>A0A9X4MD89</accession>
<dbReference type="Gene3D" id="3.90.350.10">
    <property type="entry name" value="Transposase Inhibitor Protein From Tn5, Chain A, domain 1"/>
    <property type="match status" value="1"/>
</dbReference>
<dbReference type="AlphaFoldDB" id="A0A9X4MD89"/>
<evidence type="ECO:0000313" key="2">
    <source>
        <dbReference type="Proteomes" id="UP001152872"/>
    </source>
</evidence>
<dbReference type="RefSeq" id="WP_009629722.1">
    <property type="nucleotide sequence ID" value="NZ_VBTY01000388.1"/>
</dbReference>
<gene>
    <name evidence="1" type="ORF">FEV09_23435</name>
</gene>
<name>A0A9X4MD89_9CYAN</name>
<protein>
    <submittedName>
        <fullName evidence="1">Uncharacterized protein</fullName>
    </submittedName>
</protein>
<comment type="caution">
    <text evidence="1">The sequence shown here is derived from an EMBL/GenBank/DDBJ whole genome shotgun (WGS) entry which is preliminary data.</text>
</comment>
<organism evidence="1 2">
    <name type="scientific">Pseudanabaena catenata USMAC16</name>
    <dbReference type="NCBI Taxonomy" id="1855837"/>
    <lineage>
        <taxon>Bacteria</taxon>
        <taxon>Bacillati</taxon>
        <taxon>Cyanobacteriota</taxon>
        <taxon>Cyanophyceae</taxon>
        <taxon>Pseudanabaenales</taxon>
        <taxon>Pseudanabaenaceae</taxon>
        <taxon>Pseudanabaena</taxon>
    </lineage>
</organism>
<dbReference type="SUPFAM" id="SSF53098">
    <property type="entry name" value="Ribonuclease H-like"/>
    <property type="match status" value="1"/>
</dbReference>
<dbReference type="InterPro" id="IPR012337">
    <property type="entry name" value="RNaseH-like_sf"/>
</dbReference>
<keyword evidence="2" id="KW-1185">Reference proteome</keyword>
<dbReference type="EMBL" id="VBTY01000388">
    <property type="protein sequence ID" value="MDG3497479.1"/>
    <property type="molecule type" value="Genomic_DNA"/>
</dbReference>
<proteinExistence type="predicted"/>
<reference evidence="1" key="1">
    <citation type="submission" date="2019-05" db="EMBL/GenBank/DDBJ databases">
        <title>Whole genome sequencing of Pseudanabaena catenata USMAC16.</title>
        <authorList>
            <person name="Khan Z."/>
            <person name="Omar W.M."/>
            <person name="Convey P."/>
            <person name="Merican F."/>
            <person name="Najimudin N."/>
        </authorList>
    </citation>
    <scope>NUCLEOTIDE SEQUENCE</scope>
    <source>
        <strain evidence="1">USMAC16</strain>
    </source>
</reference>
<evidence type="ECO:0000313" key="1">
    <source>
        <dbReference type="EMBL" id="MDG3497479.1"/>
    </source>
</evidence>